<dbReference type="GeneID" id="93713634"/>
<gene>
    <name evidence="1" type="ORF">SAMN02745910_05128</name>
</gene>
<protein>
    <submittedName>
        <fullName evidence="1">Uncharacterized protein</fullName>
    </submittedName>
</protein>
<name>A0A1I6C6H9_9BACI</name>
<dbReference type="RefSeq" id="WP_061804040.1">
    <property type="nucleotide sequence ID" value="NZ_FOXX01000028.1"/>
</dbReference>
<evidence type="ECO:0000313" key="2">
    <source>
        <dbReference type="Proteomes" id="UP000182762"/>
    </source>
</evidence>
<keyword evidence="2" id="KW-1185">Reference proteome</keyword>
<proteinExistence type="predicted"/>
<comment type="caution">
    <text evidence="1">The sequence shown here is derived from an EMBL/GenBank/DDBJ whole genome shotgun (WGS) entry which is preliminary data.</text>
</comment>
<accession>A0A1I6C6H9</accession>
<organism evidence="1 2">
    <name type="scientific">Priestia endophytica DSM 13796</name>
    <dbReference type="NCBI Taxonomy" id="1121089"/>
    <lineage>
        <taxon>Bacteria</taxon>
        <taxon>Bacillati</taxon>
        <taxon>Bacillota</taxon>
        <taxon>Bacilli</taxon>
        <taxon>Bacillales</taxon>
        <taxon>Bacillaceae</taxon>
        <taxon>Priestia</taxon>
    </lineage>
</organism>
<evidence type="ECO:0000313" key="1">
    <source>
        <dbReference type="EMBL" id="SFQ88796.1"/>
    </source>
</evidence>
<dbReference type="Proteomes" id="UP000182762">
    <property type="component" value="Unassembled WGS sequence"/>
</dbReference>
<reference evidence="1 2" key="1">
    <citation type="submission" date="2016-10" db="EMBL/GenBank/DDBJ databases">
        <authorList>
            <person name="Varghese N."/>
            <person name="Submissions S."/>
        </authorList>
    </citation>
    <scope>NUCLEOTIDE SEQUENCE [LARGE SCALE GENOMIC DNA]</scope>
    <source>
        <strain evidence="1 2">DSM 13796</strain>
    </source>
</reference>
<sequence length="72" mass="8498">MGKITLEKMVKQHWNNFSILSSLYSLSEKTEWDYKEHGAVIEALRRIDSMLEKNKIAKLSFILLICHNIIYN</sequence>
<dbReference type="EMBL" id="FOXX01000028">
    <property type="protein sequence ID" value="SFQ88796.1"/>
    <property type="molecule type" value="Genomic_DNA"/>
</dbReference>